<dbReference type="Proteomes" id="UP000784880">
    <property type="component" value="Unassembled WGS sequence"/>
</dbReference>
<evidence type="ECO:0000313" key="3">
    <source>
        <dbReference type="EMBL" id="MBU9711315.1"/>
    </source>
</evidence>
<keyword evidence="1" id="KW-0378">Hydrolase</keyword>
<reference evidence="3 4" key="1">
    <citation type="submission" date="2021-06" db="EMBL/GenBank/DDBJ databases">
        <title>Bacillus sp. RD4P76, an endophyte from a halophyte.</title>
        <authorList>
            <person name="Sun J.-Q."/>
        </authorList>
    </citation>
    <scope>NUCLEOTIDE SEQUENCE [LARGE SCALE GENOMIC DNA]</scope>
    <source>
        <strain evidence="3 4">CGMCC 1.15917</strain>
    </source>
</reference>
<evidence type="ECO:0000256" key="1">
    <source>
        <dbReference type="ARBA" id="ARBA00022801"/>
    </source>
</evidence>
<keyword evidence="4" id="KW-1185">Reference proteome</keyword>
<dbReference type="EMBL" id="JAHQCS010000066">
    <property type="protein sequence ID" value="MBU9711315.1"/>
    <property type="molecule type" value="Genomic_DNA"/>
</dbReference>
<dbReference type="RefSeq" id="WP_217065198.1">
    <property type="nucleotide sequence ID" value="NZ_JAHQCS010000066.1"/>
</dbReference>
<dbReference type="PANTHER" id="PTHR42776">
    <property type="entry name" value="SERINE PEPTIDASE S9 FAMILY MEMBER"/>
    <property type="match status" value="1"/>
</dbReference>
<dbReference type="InterPro" id="IPR001375">
    <property type="entry name" value="Peptidase_S9_cat"/>
</dbReference>
<comment type="caution">
    <text evidence="3">The sequence shown here is derived from an EMBL/GenBank/DDBJ whole genome shotgun (WGS) entry which is preliminary data.</text>
</comment>
<dbReference type="PANTHER" id="PTHR42776:SF27">
    <property type="entry name" value="DIPEPTIDYL PEPTIDASE FAMILY MEMBER 6"/>
    <property type="match status" value="1"/>
</dbReference>
<feature type="domain" description="Peptidase S9 prolyl oligopeptidase catalytic" evidence="2">
    <location>
        <begin position="391"/>
        <end position="597"/>
    </location>
</feature>
<accession>A0ABS6JD14</accession>
<evidence type="ECO:0000259" key="2">
    <source>
        <dbReference type="Pfam" id="PF00326"/>
    </source>
</evidence>
<protein>
    <submittedName>
        <fullName evidence="3">S9 family peptidase</fullName>
    </submittedName>
</protein>
<dbReference type="Pfam" id="PF00326">
    <property type="entry name" value="Peptidase_S9"/>
    <property type="match status" value="1"/>
</dbReference>
<evidence type="ECO:0000313" key="4">
    <source>
        <dbReference type="Proteomes" id="UP000784880"/>
    </source>
</evidence>
<sequence>MISFSKPTVEQFFRTYVITNFTVSDQEEKLLFSTNLNGKMNVWAIDLHGSGFPYLYAHTEQSCNFLKVDPHKRYVLGGFDEDGNENYHIYALPFEGGMRQKLIEAEPDDKDFFCSLSEDGNRLYYVTSKGNPQFLKGYVYDLESKEHQELYEGENAPTFINTVSPNEEYIVLTKTFANTYQVGYLKNIQTGEETFLSENPDDVHEFSKAIFISNEHILYITNAGEEYSYVIKYHIPTGKREKYVKFEGESVEEIEWHKNSETLFIITEKGVQDHLYRFSREDSSPVKIPCPLESLHQMKVSKKGNVYLLGRSATEPFNIYLLNVEDKWEKLTDNRVLGLNQEHLVDPAVVSYSSFDGKKIEALWFESNQEQDNGHVIFWPHGGPQAAERKEFRAMFQCFLNRGYSIFAPNFRGSTGYGASFKKLVEQDWGEGPRLDCVYGIEWLFETGKCDRDKLFVVGGSYGGYMSLLLAGRHSEYFRAVVDIFGVSNLFTFINSVPEHWKPIMERWLGNPERDKDRLEKDSPITYLQSMTKPMLVIQGANDPRVVKEESDQIVEALKNQGTEVEYFVLDDEGHGFSKKENEIKVYERMLSFLEKHQ</sequence>
<name>A0ABS6JD14_9BACI</name>
<proteinExistence type="predicted"/>
<gene>
    <name evidence="3" type="ORF">KS419_06185</name>
</gene>
<organism evidence="3 4">
    <name type="scientific">Evansella tamaricis</name>
    <dbReference type="NCBI Taxonomy" id="2069301"/>
    <lineage>
        <taxon>Bacteria</taxon>
        <taxon>Bacillati</taxon>
        <taxon>Bacillota</taxon>
        <taxon>Bacilli</taxon>
        <taxon>Bacillales</taxon>
        <taxon>Bacillaceae</taxon>
        <taxon>Evansella</taxon>
    </lineage>
</organism>